<dbReference type="GO" id="GO:0005886">
    <property type="term" value="C:plasma membrane"/>
    <property type="evidence" value="ECO:0007669"/>
    <property type="project" value="UniProtKB-SubCell"/>
</dbReference>
<evidence type="ECO:0000256" key="4">
    <source>
        <dbReference type="ARBA" id="ARBA00022679"/>
    </source>
</evidence>
<feature type="domain" description="Glycosyltransferase 2-like" evidence="7">
    <location>
        <begin position="41"/>
        <end position="152"/>
    </location>
</feature>
<dbReference type="Proteomes" id="UP000009011">
    <property type="component" value="Chromosome"/>
</dbReference>
<dbReference type="InterPro" id="IPR029044">
    <property type="entry name" value="Nucleotide-diphossugar_trans"/>
</dbReference>
<keyword evidence="3" id="KW-0328">Glycosyltransferase</keyword>
<keyword evidence="9" id="KW-1185">Reference proteome</keyword>
<evidence type="ECO:0000259" key="7">
    <source>
        <dbReference type="Pfam" id="PF00535"/>
    </source>
</evidence>
<gene>
    <name evidence="8" type="ordered locus">MROS_1401</name>
</gene>
<evidence type="ECO:0000256" key="5">
    <source>
        <dbReference type="ARBA" id="ARBA00023136"/>
    </source>
</evidence>
<keyword evidence="5 6" id="KW-0472">Membrane</keyword>
<evidence type="ECO:0000256" key="2">
    <source>
        <dbReference type="ARBA" id="ARBA00022475"/>
    </source>
</evidence>
<keyword evidence="6" id="KW-0812">Transmembrane</keyword>
<dbReference type="KEGG" id="mro:MROS_1401"/>
<dbReference type="PANTHER" id="PTHR43646:SF2">
    <property type="entry name" value="GLYCOSYLTRANSFERASE 2-LIKE DOMAIN-CONTAINING PROTEIN"/>
    <property type="match status" value="1"/>
</dbReference>
<reference evidence="8 9" key="1">
    <citation type="journal article" date="2013" name="PLoS ONE">
        <title>Genomic analysis of Melioribacter roseus, facultatively anaerobic organotrophic bacterium representing a novel deep lineage within Bacteriodetes/Chlorobi group.</title>
        <authorList>
            <person name="Kadnikov V.V."/>
            <person name="Mardanov A.V."/>
            <person name="Podosokorskaya O.A."/>
            <person name="Gavrilov S.N."/>
            <person name="Kublanov I.V."/>
            <person name="Beletsky A.V."/>
            <person name="Bonch-Osmolovskaya E.A."/>
            <person name="Ravin N.V."/>
        </authorList>
    </citation>
    <scope>NUCLEOTIDE SEQUENCE [LARGE SCALE GENOMIC DNA]</scope>
    <source>
        <strain evidence="9">JCM 17771 / P3M-2</strain>
    </source>
</reference>
<keyword evidence="6" id="KW-1133">Transmembrane helix</keyword>
<organism evidence="8 9">
    <name type="scientific">Melioribacter roseus (strain DSM 23840 / JCM 17771 / VKM B-2668 / P3M-2)</name>
    <dbReference type="NCBI Taxonomy" id="1191523"/>
    <lineage>
        <taxon>Bacteria</taxon>
        <taxon>Pseudomonadati</taxon>
        <taxon>Ignavibacteriota</taxon>
        <taxon>Ignavibacteria</taxon>
        <taxon>Ignavibacteriales</taxon>
        <taxon>Melioribacteraceae</taxon>
        <taxon>Melioribacter</taxon>
    </lineage>
</organism>
<evidence type="ECO:0000313" key="8">
    <source>
        <dbReference type="EMBL" id="AFN74638.1"/>
    </source>
</evidence>
<feature type="transmembrane region" description="Helical" evidence="6">
    <location>
        <begin position="6"/>
        <end position="25"/>
    </location>
</feature>
<evidence type="ECO:0000256" key="1">
    <source>
        <dbReference type="ARBA" id="ARBA00004236"/>
    </source>
</evidence>
<dbReference type="Pfam" id="PF00535">
    <property type="entry name" value="Glycos_transf_2"/>
    <property type="match status" value="1"/>
</dbReference>
<evidence type="ECO:0000313" key="9">
    <source>
        <dbReference type="Proteomes" id="UP000009011"/>
    </source>
</evidence>
<dbReference type="CDD" id="cd00761">
    <property type="entry name" value="Glyco_tranf_GTA_type"/>
    <property type="match status" value="1"/>
</dbReference>
<dbReference type="InterPro" id="IPR001173">
    <property type="entry name" value="Glyco_trans_2-like"/>
</dbReference>
<dbReference type="Gene3D" id="3.90.550.10">
    <property type="entry name" value="Spore Coat Polysaccharide Biosynthesis Protein SpsA, Chain A"/>
    <property type="match status" value="1"/>
</dbReference>
<dbReference type="eggNOG" id="COG1215">
    <property type="taxonomic scope" value="Bacteria"/>
</dbReference>
<dbReference type="AlphaFoldDB" id="I7A058"/>
<feature type="transmembrane region" description="Helical" evidence="6">
    <location>
        <begin position="269"/>
        <end position="292"/>
    </location>
</feature>
<evidence type="ECO:0000256" key="3">
    <source>
        <dbReference type="ARBA" id="ARBA00022676"/>
    </source>
</evidence>
<proteinExistence type="predicted"/>
<keyword evidence="2" id="KW-1003">Cell membrane</keyword>
<dbReference type="RefSeq" id="WP_014856072.1">
    <property type="nucleotide sequence ID" value="NC_018178.1"/>
</dbReference>
<evidence type="ECO:0000256" key="6">
    <source>
        <dbReference type="SAM" id="Phobius"/>
    </source>
</evidence>
<dbReference type="HOGENOM" id="CLU_038143_0_0_10"/>
<feature type="transmembrane region" description="Helical" evidence="6">
    <location>
        <begin position="170"/>
        <end position="190"/>
    </location>
</feature>
<dbReference type="STRING" id="1191523.MROS_1401"/>
<dbReference type="PANTHER" id="PTHR43646">
    <property type="entry name" value="GLYCOSYLTRANSFERASE"/>
    <property type="match status" value="1"/>
</dbReference>
<keyword evidence="4 8" id="KW-0808">Transferase</keyword>
<accession>I7A058</accession>
<protein>
    <submittedName>
        <fullName evidence="8">Glycosyl transferase, group 2 family</fullName>
    </submittedName>
</protein>
<dbReference type="SUPFAM" id="SSF53448">
    <property type="entry name" value="Nucleotide-diphospho-sugar transferases"/>
    <property type="match status" value="1"/>
</dbReference>
<dbReference type="OrthoDB" id="9800276at2"/>
<sequence length="361" mass="41409">MKYIAYITFVFITIQLLNLIINFLFRQKLKSTYKTKQEKISILIPARNEEKNIAGLLNNLTKIKNDNLEIIVYNDGSNDNTAKIVEDFVESDGRIKLITGEALPDGWRGKNFACHQMSKIAMGDYFLFIDADVRIEGDIITDAVAYVKKYGLGLLSLFPKQIMVTFGEKISVPVMNYILLTLLPLVLVRLSPFKSHSAANGQFMFFDAKTYKRFMPHKMFRNSLVEDIEIARFLKSEKTKIACVTGDERVVCRMYGSYAEALNGFSKNILMFFGNSLTAALIFWTFSALGFVPVLLSMSEYFHVYLIIFLSIQFLYSSTSKENMAENLFLFPLQMLFMLHVILNAVLIRTGKPYIWKGRYI</sequence>
<comment type="subcellular location">
    <subcellularLocation>
        <location evidence="1">Cell membrane</location>
    </subcellularLocation>
</comment>
<feature type="transmembrane region" description="Helical" evidence="6">
    <location>
        <begin position="328"/>
        <end position="348"/>
    </location>
</feature>
<feature type="transmembrane region" description="Helical" evidence="6">
    <location>
        <begin position="299"/>
        <end position="316"/>
    </location>
</feature>
<dbReference type="GO" id="GO:0016757">
    <property type="term" value="F:glycosyltransferase activity"/>
    <property type="evidence" value="ECO:0007669"/>
    <property type="project" value="UniProtKB-KW"/>
</dbReference>
<dbReference type="EMBL" id="CP003557">
    <property type="protein sequence ID" value="AFN74638.1"/>
    <property type="molecule type" value="Genomic_DNA"/>
</dbReference>
<name>I7A058_MELRP</name>